<dbReference type="GO" id="GO:0016787">
    <property type="term" value="F:hydrolase activity"/>
    <property type="evidence" value="ECO:0007669"/>
    <property type="project" value="UniProtKB-KW"/>
</dbReference>
<name>U6G360_9EIME</name>
<gene>
    <name evidence="4" type="ORF">EPH_0000410</name>
</gene>
<evidence type="ECO:0000256" key="2">
    <source>
        <dbReference type="SAM" id="MobiDB-lite"/>
    </source>
</evidence>
<accession>U6G360</accession>
<dbReference type="SUPFAM" id="SSF53474">
    <property type="entry name" value="alpha/beta-Hydrolases"/>
    <property type="match status" value="1"/>
</dbReference>
<organism evidence="4 5">
    <name type="scientific">Eimeria praecox</name>
    <dbReference type="NCBI Taxonomy" id="51316"/>
    <lineage>
        <taxon>Eukaryota</taxon>
        <taxon>Sar</taxon>
        <taxon>Alveolata</taxon>
        <taxon>Apicomplexa</taxon>
        <taxon>Conoidasida</taxon>
        <taxon>Coccidia</taxon>
        <taxon>Eucoccidiorida</taxon>
        <taxon>Eimeriorina</taxon>
        <taxon>Eimeriidae</taxon>
        <taxon>Eimeria</taxon>
    </lineage>
</organism>
<sequence>MEDCLYAISFVVDHAEEFGIDTSKIALIGDSAGGALVVSVLGEALRLPQRYPWVRNVRHASLVYPSLCRGCPTRSHLLYAWLQLLLSIPSTPEANELQGIHHIASSPQLSLQQPNQGSCSPARGTSKGSNIFAFLCFLQFSSLMTYNMKRASYSMKDSEEPASRQVCSSLPRILSHMNTASVGQHAVTEVKNSRGDENSEEITT</sequence>
<dbReference type="AlphaFoldDB" id="U6G360"/>
<dbReference type="Proteomes" id="UP000018201">
    <property type="component" value="Unassembled WGS sequence"/>
</dbReference>
<proteinExistence type="predicted"/>
<dbReference type="OrthoDB" id="408631at2759"/>
<evidence type="ECO:0000313" key="4">
    <source>
        <dbReference type="EMBL" id="CDI73733.1"/>
    </source>
</evidence>
<evidence type="ECO:0000313" key="5">
    <source>
        <dbReference type="Proteomes" id="UP000018201"/>
    </source>
</evidence>
<dbReference type="VEuPathDB" id="ToxoDB:EPH_0000410"/>
<feature type="domain" description="Alpha/beta hydrolase fold-3" evidence="3">
    <location>
        <begin position="1"/>
        <end position="67"/>
    </location>
</feature>
<dbReference type="InterPro" id="IPR013094">
    <property type="entry name" value="AB_hydrolase_3"/>
</dbReference>
<dbReference type="PANTHER" id="PTHR48081">
    <property type="entry name" value="AB HYDROLASE SUPERFAMILY PROTEIN C4A8.06C"/>
    <property type="match status" value="1"/>
</dbReference>
<reference evidence="4" key="2">
    <citation type="submission" date="2013-10" db="EMBL/GenBank/DDBJ databases">
        <authorList>
            <person name="Aslett M."/>
        </authorList>
    </citation>
    <scope>NUCLEOTIDE SEQUENCE [LARGE SCALE GENOMIC DNA]</scope>
    <source>
        <strain evidence="4">Houghton</strain>
    </source>
</reference>
<evidence type="ECO:0000259" key="3">
    <source>
        <dbReference type="Pfam" id="PF07859"/>
    </source>
</evidence>
<dbReference type="Pfam" id="PF07859">
    <property type="entry name" value="Abhydrolase_3"/>
    <property type="match status" value="1"/>
</dbReference>
<feature type="region of interest" description="Disordered" evidence="2">
    <location>
        <begin position="184"/>
        <end position="204"/>
    </location>
</feature>
<dbReference type="InterPro" id="IPR029058">
    <property type="entry name" value="AB_hydrolase_fold"/>
</dbReference>
<protein>
    <submittedName>
        <fullName evidence="4">Alpha/beta hydrolase fold domain containing protein, putative</fullName>
    </submittedName>
</protein>
<dbReference type="PANTHER" id="PTHR48081:SF8">
    <property type="entry name" value="ALPHA_BETA HYDROLASE FOLD-3 DOMAIN-CONTAINING PROTEIN-RELATED"/>
    <property type="match status" value="1"/>
</dbReference>
<keyword evidence="5" id="KW-1185">Reference proteome</keyword>
<dbReference type="Gene3D" id="3.40.50.1820">
    <property type="entry name" value="alpha/beta hydrolase"/>
    <property type="match status" value="1"/>
</dbReference>
<dbReference type="EMBL" id="HG688795">
    <property type="protein sequence ID" value="CDI73733.1"/>
    <property type="molecule type" value="Genomic_DNA"/>
</dbReference>
<keyword evidence="1 4" id="KW-0378">Hydrolase</keyword>
<evidence type="ECO:0000256" key="1">
    <source>
        <dbReference type="ARBA" id="ARBA00022801"/>
    </source>
</evidence>
<dbReference type="InterPro" id="IPR050300">
    <property type="entry name" value="GDXG_lipolytic_enzyme"/>
</dbReference>
<reference evidence="4" key="1">
    <citation type="submission" date="2013-10" db="EMBL/GenBank/DDBJ databases">
        <title>Genomic analysis of the causative agents of coccidiosis in chickens.</title>
        <authorList>
            <person name="Reid A.J."/>
            <person name="Blake D."/>
            <person name="Billington K."/>
            <person name="Browne H."/>
            <person name="Dunn M."/>
            <person name="Hung S."/>
            <person name="Kawahara F."/>
            <person name="Miranda-Saavedra D."/>
            <person name="Mourier T."/>
            <person name="Nagra H."/>
            <person name="Otto T.D."/>
            <person name="Rawlings N."/>
            <person name="Sanchez A."/>
            <person name="Sanders M."/>
            <person name="Subramaniam C."/>
            <person name="Tay Y."/>
            <person name="Dear P."/>
            <person name="Doerig C."/>
            <person name="Gruber A."/>
            <person name="Parkinson J."/>
            <person name="Shirley M."/>
            <person name="Wan K.L."/>
            <person name="Berriman M."/>
            <person name="Tomley F."/>
            <person name="Pain A."/>
        </authorList>
    </citation>
    <scope>NUCLEOTIDE SEQUENCE [LARGE SCALE GENOMIC DNA]</scope>
    <source>
        <strain evidence="4">Houghton</strain>
    </source>
</reference>